<evidence type="ECO:0000313" key="2">
    <source>
        <dbReference type="Proteomes" id="UP000744676"/>
    </source>
</evidence>
<gene>
    <name evidence="1" type="ORF">D0Z00_003471</name>
</gene>
<protein>
    <submittedName>
        <fullName evidence="1">Uncharacterized protein</fullName>
    </submittedName>
</protein>
<reference evidence="1 2" key="1">
    <citation type="journal article" date="2020" name="Front. Microbiol.">
        <title>Phenotypic and Genetic Characterization of the Cheese Ripening Yeast Geotrichum candidum.</title>
        <authorList>
            <person name="Perkins V."/>
            <person name="Vignola S."/>
            <person name="Lessard M.H."/>
            <person name="Plante P.L."/>
            <person name="Corbeil J."/>
            <person name="Dugat-Bony E."/>
            <person name="Frenette M."/>
            <person name="Labrie S."/>
        </authorList>
    </citation>
    <scope>NUCLEOTIDE SEQUENCE [LARGE SCALE GENOMIC DNA]</scope>
    <source>
        <strain evidence="1 2">LMA-1147</strain>
    </source>
</reference>
<name>A0ACB6V1A0_9ASCO</name>
<comment type="caution">
    <text evidence="1">The sequence shown here is derived from an EMBL/GenBank/DDBJ whole genome shotgun (WGS) entry which is preliminary data.</text>
</comment>
<organism evidence="1 2">
    <name type="scientific">Geotrichum galactomycetum</name>
    <dbReference type="NCBI Taxonomy" id="27317"/>
    <lineage>
        <taxon>Eukaryota</taxon>
        <taxon>Fungi</taxon>
        <taxon>Dikarya</taxon>
        <taxon>Ascomycota</taxon>
        <taxon>Saccharomycotina</taxon>
        <taxon>Dipodascomycetes</taxon>
        <taxon>Dipodascales</taxon>
        <taxon>Dipodascaceae</taxon>
        <taxon>Geotrichum</taxon>
    </lineage>
</organism>
<evidence type="ECO:0000313" key="1">
    <source>
        <dbReference type="EMBL" id="KAF5094619.1"/>
    </source>
</evidence>
<proteinExistence type="predicted"/>
<accession>A0ACB6V1A0</accession>
<keyword evidence="2" id="KW-1185">Reference proteome</keyword>
<dbReference type="EMBL" id="QVQA01000157">
    <property type="protein sequence ID" value="KAF5094619.1"/>
    <property type="molecule type" value="Genomic_DNA"/>
</dbReference>
<dbReference type="Proteomes" id="UP000744676">
    <property type="component" value="Unassembled WGS sequence"/>
</dbReference>
<sequence>MIAMTMMILIITKTTQVTTLMATMDMKPTTMHSDDSRFQDRELENRDDSYEDLPDNEDYEAEVEFRSEDEENEADFENEEAAQVYDKHSSEEEEDEEDEEDEEEEEDEEQDILLEDEAAQGDDEDEEDEEEEEPAFRHGYRTVSNSNNDASFHHHYREFSPSQQDIPRDASFIHHPQNYPQPDYAAEEPVPNINDYYNVPIKQEQVDEISLSNLSLREPEPSTQVFATSKSPEVSATIEAPEASATIEAPEITAPIEAPEITAPIEAPEVSTSTEAPEPSVPIEAPTVSKTIAGPQSSAATEVLQLSTTSTTPPQDYSGQESSSPDINYPIGHPRSRVTSRSVSRSTSRSMSRIVSVKQEPIDDVFNRHFPPVFEKPTNSRPPFENQPTAGSVASKAPEVQQHSVEPQIKTEPADDYSPISAYPKIKQEPVDEPYQNIRIKQEPVDEQPRNYFAHFPSPERSHYAPTAQASNASMNTMNTTIYTPNQRSLENYYIKQEPGQPEDYQHQLSQPYNNDLPGPVLDSVPFLPTPDQLSKSPLIEKHGHESSMAQHDPQEQIERPEEQFEKELPKNAEIPADEPQTIVATGTNLRARPSLTPGDVSRFSDLNDSFHNQTSTDYNNSSETSHIVNEISKVPVPMLTFDFDDIVSESESIFGDLDKEFDKVLNTEMKIDFT</sequence>